<reference evidence="2" key="1">
    <citation type="submission" date="2013-09" db="EMBL/GenBank/DDBJ databases">
        <title>Complete nucleotide sequence of Streptomyces linear plasmid pFP3.</title>
        <authorList>
            <person name="Chen Z."/>
            <person name="Fang P."/>
            <person name="Qin Z."/>
        </authorList>
    </citation>
    <scope>NUCLEOTIDE SEQUENCE</scope>
    <source>
        <strain evidence="2">F2</strain>
        <plasmid evidence="2">pFP3</plasmid>
    </source>
</reference>
<name>V9QG62_9ACTN</name>
<dbReference type="Gene3D" id="1.10.10.10">
    <property type="entry name" value="Winged helix-like DNA-binding domain superfamily/Winged helix DNA-binding domain"/>
    <property type="match status" value="1"/>
</dbReference>
<geneLocation type="plasmid" evidence="2">
    <name>pFP3</name>
</geneLocation>
<evidence type="ECO:0000313" key="2">
    <source>
        <dbReference type="EMBL" id="AHC28132.1"/>
    </source>
</evidence>
<sequence length="309" mass="33754">MIQHMNLVFRADGLNTGEFAFLMACCNHTDDRGYVIASMQQLADEAHMKERTARENKQRLIKRGLLATKERYSPKNGARIADLYRVNIDLLKQMQRTPRDYGPTMIEELTFATPEENSRSTPPAESAPTPPADSAPLLLPSSSPSSLSGVDGQQQESRGSVAGEREAAEPKDDNPTDSPAGVGDTSDVDKVMDAYIGAYMTTAGLPPRPDDVRSVHAGAVALLSVGRSVDSLRCLAAELGTKGWTDLVKHAQHNPEQARPAAQSKPWCGECNYGQEPMFPAARMREDDEGRMEKCHCHPGYVPKQPVHA</sequence>
<accession>V9QG62</accession>
<proteinExistence type="predicted"/>
<feature type="region of interest" description="Disordered" evidence="1">
    <location>
        <begin position="114"/>
        <end position="188"/>
    </location>
</feature>
<dbReference type="Pfam" id="PF13730">
    <property type="entry name" value="HTH_36"/>
    <property type="match status" value="1"/>
</dbReference>
<feature type="compositionally biased region" description="Low complexity" evidence="1">
    <location>
        <begin position="134"/>
        <end position="148"/>
    </location>
</feature>
<keyword evidence="2" id="KW-0614">Plasmid</keyword>
<dbReference type="EMBL" id="KF652071">
    <property type="protein sequence ID" value="AHC28132.1"/>
    <property type="molecule type" value="Genomic_DNA"/>
</dbReference>
<protein>
    <submittedName>
        <fullName evidence="2">Uncharacterized protein</fullName>
    </submittedName>
</protein>
<evidence type="ECO:0000256" key="1">
    <source>
        <dbReference type="SAM" id="MobiDB-lite"/>
    </source>
</evidence>
<dbReference type="AlphaFoldDB" id="V9QG62"/>
<organism evidence="2">
    <name type="scientific">Streptomyces sp. F2</name>
    <dbReference type="NCBI Taxonomy" id="317660"/>
    <lineage>
        <taxon>Bacteria</taxon>
        <taxon>Bacillati</taxon>
        <taxon>Actinomycetota</taxon>
        <taxon>Actinomycetes</taxon>
        <taxon>Kitasatosporales</taxon>
        <taxon>Streptomycetaceae</taxon>
        <taxon>Streptomyces</taxon>
    </lineage>
</organism>
<feature type="compositionally biased region" description="Basic and acidic residues" evidence="1">
    <location>
        <begin position="163"/>
        <end position="174"/>
    </location>
</feature>
<gene>
    <name evidence="2" type="ORF">pFP3.30c</name>
</gene>
<dbReference type="InterPro" id="IPR036388">
    <property type="entry name" value="WH-like_DNA-bd_sf"/>
</dbReference>